<dbReference type="EMBL" id="LYTK01000023">
    <property type="protein sequence ID" value="OBQ59026.1"/>
    <property type="molecule type" value="Genomic_DNA"/>
</dbReference>
<dbReference type="AlphaFoldDB" id="A0A6M7U837"/>
<protein>
    <submittedName>
        <fullName evidence="1">Uncharacterized protein</fullName>
    </submittedName>
</protein>
<organism evidence="1 2">
    <name type="scientific">Rhizobium loti</name>
    <name type="common">Mesorhizobium loti</name>
    <dbReference type="NCBI Taxonomy" id="381"/>
    <lineage>
        <taxon>Bacteria</taxon>
        <taxon>Pseudomonadati</taxon>
        <taxon>Pseudomonadota</taxon>
        <taxon>Alphaproteobacteria</taxon>
        <taxon>Hyphomicrobiales</taxon>
        <taxon>Phyllobacteriaceae</taxon>
        <taxon>Mesorhizobium</taxon>
    </lineage>
</organism>
<evidence type="ECO:0000313" key="1">
    <source>
        <dbReference type="EMBL" id="OBQ59026.1"/>
    </source>
</evidence>
<accession>A0A6M7U837</accession>
<gene>
    <name evidence="1" type="ORF">A8145_25535</name>
</gene>
<sequence length="62" mass="6534">MCGIGFVLLPSKQLPVSMAAGDLATQPTGLEKSVRQTGRTMVQRSEGSGGYAVTRLTLPQLQ</sequence>
<name>A0A6M7U837_RHILI</name>
<proteinExistence type="predicted"/>
<evidence type="ECO:0000313" key="2">
    <source>
        <dbReference type="Proteomes" id="UP000093737"/>
    </source>
</evidence>
<reference evidence="1 2" key="1">
    <citation type="submission" date="2016-05" db="EMBL/GenBank/DDBJ databases">
        <authorList>
            <person name="Ramsay J.P."/>
        </authorList>
    </citation>
    <scope>NUCLEOTIDE SEQUENCE [LARGE SCALE GENOMIC DNA]</scope>
    <source>
        <strain evidence="1 2">NZP2042</strain>
    </source>
</reference>
<dbReference type="Proteomes" id="UP000093737">
    <property type="component" value="Unassembled WGS sequence"/>
</dbReference>
<comment type="caution">
    <text evidence="1">The sequence shown here is derived from an EMBL/GenBank/DDBJ whole genome shotgun (WGS) entry which is preliminary data.</text>
</comment>